<dbReference type="PRINTS" id="PR00463">
    <property type="entry name" value="EP450I"/>
</dbReference>
<evidence type="ECO:0000256" key="5">
    <source>
        <dbReference type="PIRSR" id="PIRSR602401-1"/>
    </source>
</evidence>
<dbReference type="PaxDb" id="6945-B7PK01"/>
<feature type="non-terminal residue" evidence="7">
    <location>
        <position position="1"/>
    </location>
</feature>
<dbReference type="SUPFAM" id="SSF48264">
    <property type="entry name" value="Cytochrome P450"/>
    <property type="match status" value="1"/>
</dbReference>
<dbReference type="EC" id="1.14.14.1" evidence="7"/>
<dbReference type="PROSITE" id="PS00086">
    <property type="entry name" value="CYTOCHROME_P450"/>
    <property type="match status" value="1"/>
</dbReference>
<reference evidence="7 9" key="1">
    <citation type="submission" date="2008-03" db="EMBL/GenBank/DDBJ databases">
        <title>Annotation of Ixodes scapularis.</title>
        <authorList>
            <consortium name="Ixodes scapularis Genome Project Consortium"/>
            <person name="Caler E."/>
            <person name="Hannick L.I."/>
            <person name="Bidwell S."/>
            <person name="Joardar V."/>
            <person name="Thiagarajan M."/>
            <person name="Amedeo P."/>
            <person name="Galinsky K.J."/>
            <person name="Schobel S."/>
            <person name="Inman J."/>
            <person name="Hostetler J."/>
            <person name="Miller J."/>
            <person name="Hammond M."/>
            <person name="Megy K."/>
            <person name="Lawson D."/>
            <person name="Kodira C."/>
            <person name="Sutton G."/>
            <person name="Meyer J."/>
            <person name="Hill C.A."/>
            <person name="Birren B."/>
            <person name="Nene V."/>
            <person name="Collins F."/>
            <person name="Alarcon-Chaidez F."/>
            <person name="Wikel S."/>
            <person name="Strausberg R."/>
        </authorList>
    </citation>
    <scope>NUCLEOTIDE SEQUENCE [LARGE SCALE GENOMIC DNA]</scope>
    <source>
        <strain evidence="9">Wikel</strain>
        <strain evidence="7">Wikel colony</strain>
    </source>
</reference>
<dbReference type="VEuPathDB" id="VectorBase:ISCP_015109"/>
<evidence type="ECO:0000256" key="1">
    <source>
        <dbReference type="ARBA" id="ARBA00010617"/>
    </source>
</evidence>
<proteinExistence type="inferred from homology"/>
<evidence type="ECO:0000313" key="7">
    <source>
        <dbReference type="EMBL" id="EEC06923.1"/>
    </source>
</evidence>
<evidence type="ECO:0000256" key="2">
    <source>
        <dbReference type="ARBA" id="ARBA00022723"/>
    </source>
</evidence>
<reference evidence="8" key="2">
    <citation type="submission" date="2020-05" db="UniProtKB">
        <authorList>
            <consortium name="EnsemblMetazoa"/>
        </authorList>
    </citation>
    <scope>IDENTIFICATION</scope>
    <source>
        <strain evidence="8">wikel</strain>
    </source>
</reference>
<organism>
    <name type="scientific">Ixodes scapularis</name>
    <name type="common">Black-legged tick</name>
    <name type="synonym">Deer tick</name>
    <dbReference type="NCBI Taxonomy" id="6945"/>
    <lineage>
        <taxon>Eukaryota</taxon>
        <taxon>Metazoa</taxon>
        <taxon>Ecdysozoa</taxon>
        <taxon>Arthropoda</taxon>
        <taxon>Chelicerata</taxon>
        <taxon>Arachnida</taxon>
        <taxon>Acari</taxon>
        <taxon>Parasitiformes</taxon>
        <taxon>Ixodida</taxon>
        <taxon>Ixodoidea</taxon>
        <taxon>Ixodidae</taxon>
        <taxon>Ixodinae</taxon>
        <taxon>Ixodes</taxon>
    </lineage>
</organism>
<dbReference type="PANTHER" id="PTHR24300:SF375">
    <property type="entry name" value="CYTOCHROME P450 FAMILY"/>
    <property type="match status" value="1"/>
</dbReference>
<accession>B7PK01</accession>
<evidence type="ECO:0000256" key="6">
    <source>
        <dbReference type="RuleBase" id="RU000461"/>
    </source>
</evidence>
<keyword evidence="4 6" id="KW-0503">Monooxygenase</keyword>
<dbReference type="EMBL" id="ABJB010365684">
    <property type="status" value="NOT_ANNOTATED_CDS"/>
    <property type="molecule type" value="Genomic_DNA"/>
</dbReference>
<gene>
    <name evidence="7" type="ORF">IscW_ISCW003457</name>
</gene>
<comment type="cofactor">
    <cofactor evidence="5">
        <name>heme</name>
        <dbReference type="ChEBI" id="CHEBI:30413"/>
    </cofactor>
</comment>
<dbReference type="GO" id="GO:0016712">
    <property type="term" value="F:oxidoreductase activity, acting on paired donors, with incorporation or reduction of molecular oxygen, reduced flavin or flavoprotein as one donor, and incorporation of one atom of oxygen"/>
    <property type="evidence" value="ECO:0000318"/>
    <property type="project" value="GO_Central"/>
</dbReference>
<dbReference type="EMBL" id="ABJB010544572">
    <property type="status" value="NOT_ANNOTATED_CDS"/>
    <property type="molecule type" value="Genomic_DNA"/>
</dbReference>
<keyword evidence="6 7" id="KW-0560">Oxidoreductase</keyword>
<dbReference type="GO" id="GO:0006805">
    <property type="term" value="P:xenobiotic metabolic process"/>
    <property type="evidence" value="ECO:0000318"/>
    <property type="project" value="GO_Central"/>
</dbReference>
<dbReference type="GO" id="GO:0020037">
    <property type="term" value="F:heme binding"/>
    <property type="evidence" value="ECO:0000318"/>
    <property type="project" value="GO_Central"/>
</dbReference>
<dbReference type="Gene3D" id="1.10.630.10">
    <property type="entry name" value="Cytochrome P450"/>
    <property type="match status" value="1"/>
</dbReference>
<dbReference type="InterPro" id="IPR002401">
    <property type="entry name" value="Cyt_P450_E_grp-I"/>
</dbReference>
<dbReference type="AlphaFoldDB" id="B7PK01"/>
<dbReference type="InterPro" id="IPR017972">
    <property type="entry name" value="Cyt_P450_CS"/>
</dbReference>
<evidence type="ECO:0000313" key="9">
    <source>
        <dbReference type="Proteomes" id="UP000001555"/>
    </source>
</evidence>
<dbReference type="InterPro" id="IPR050182">
    <property type="entry name" value="Cytochrome_P450_fam2"/>
</dbReference>
<dbReference type="OrthoDB" id="3934656at2759"/>
<dbReference type="EMBL" id="DS729550">
    <property type="protein sequence ID" value="EEC06923.1"/>
    <property type="molecule type" value="Genomic_DNA"/>
</dbReference>
<dbReference type="STRING" id="6945.B7PK01"/>
<dbReference type="InterPro" id="IPR036396">
    <property type="entry name" value="Cyt_P450_sf"/>
</dbReference>
<feature type="binding site" description="axial binding residue" evidence="5">
    <location>
        <position position="331"/>
    </location>
    <ligand>
        <name>heme</name>
        <dbReference type="ChEBI" id="CHEBI:30413"/>
    </ligand>
    <ligandPart>
        <name>Fe</name>
        <dbReference type="ChEBI" id="CHEBI:18248"/>
    </ligandPart>
</feature>
<keyword evidence="3 5" id="KW-0408">Iron</keyword>
<dbReference type="EnsemblMetazoa" id="ISCW003457-RA">
    <property type="protein sequence ID" value="ISCW003457-PA"/>
    <property type="gene ID" value="ISCW003457"/>
</dbReference>
<dbReference type="VEuPathDB" id="VectorBase:ISCI003457"/>
<dbReference type="FunFam" id="1.10.630.10:FF:000161">
    <property type="entry name" value="Cytochrome P450, putative"/>
    <property type="match status" value="1"/>
</dbReference>
<comment type="similarity">
    <text evidence="1 6">Belongs to the cytochrome P450 family.</text>
</comment>
<dbReference type="VEuPathDB" id="VectorBase:ISCW003457"/>
<protein>
    <submittedName>
        <fullName evidence="7 8">Cytochrome P450, putative</fullName>
        <ecNumber evidence="7">1.14.14.1</ecNumber>
    </submittedName>
</protein>
<dbReference type="InterPro" id="IPR001128">
    <property type="entry name" value="Cyt_P450"/>
</dbReference>
<dbReference type="PANTHER" id="PTHR24300">
    <property type="entry name" value="CYTOCHROME P450 508A4-RELATED"/>
    <property type="match status" value="1"/>
</dbReference>
<dbReference type="Proteomes" id="UP000001555">
    <property type="component" value="Unassembled WGS sequence"/>
</dbReference>
<keyword evidence="9" id="KW-1185">Reference proteome</keyword>
<dbReference type="EMBL" id="ABJB010317160">
    <property type="status" value="NOT_ANNOTATED_CDS"/>
    <property type="molecule type" value="Genomic_DNA"/>
</dbReference>
<dbReference type="HOGENOM" id="CLU_001570_22_0_1"/>
<sequence length="386" mass="44114">GMFTLNGEVWNENRNFTVRVLRNLGYGKTAMEEHIKEELLSLVKQIEEARGRAIPVFELVLSSVLNVTSGILFGIRYPPGDLKREYLTKHAAGYVEGIHCDPIIEWKPCWLSRLEASLPFTRTGAMRRHRKALADFIRDQVKEHEDTMEADVTRDFIDGYLKQVEKHQHDPNSAFRVSHLLGNSLELISGSATNTPALIHWLLVVCAHNPDRVQARIQKEVDDVVGRQRQPTWDDRKAMPFTMASVLEITRWKATTLFPMPRGVQEDTTIGKYVIPKGTMVLINLMGVHKNPDLWENPDRFDPTRFLTADGSELEKKPEHLIPFSLGKRKCPAEKLGYVEMFLYLSTLLQRFSVFPDKGTVLPDLESPTAPCRDTSLKKLRFVTRP</sequence>
<keyword evidence="2 5" id="KW-0479">Metal-binding</keyword>
<dbReference type="GO" id="GO:0005737">
    <property type="term" value="C:cytoplasm"/>
    <property type="evidence" value="ECO:0000318"/>
    <property type="project" value="GO_Central"/>
</dbReference>
<keyword evidence="5 6" id="KW-0349">Heme</keyword>
<name>B7PK01_IXOSC</name>
<evidence type="ECO:0000256" key="4">
    <source>
        <dbReference type="ARBA" id="ARBA00023033"/>
    </source>
</evidence>
<dbReference type="GO" id="GO:0006082">
    <property type="term" value="P:organic acid metabolic process"/>
    <property type="evidence" value="ECO:0000318"/>
    <property type="project" value="GO_Central"/>
</dbReference>
<dbReference type="EMBL" id="ABJB010858932">
    <property type="status" value="NOT_ANNOTATED_CDS"/>
    <property type="molecule type" value="Genomic_DNA"/>
</dbReference>
<dbReference type="GO" id="GO:0005506">
    <property type="term" value="F:iron ion binding"/>
    <property type="evidence" value="ECO:0007669"/>
    <property type="project" value="InterPro"/>
</dbReference>
<evidence type="ECO:0000256" key="3">
    <source>
        <dbReference type="ARBA" id="ARBA00023004"/>
    </source>
</evidence>
<evidence type="ECO:0000313" key="8">
    <source>
        <dbReference type="EnsemblMetazoa" id="ISCW003457-PA"/>
    </source>
</evidence>
<dbReference type="Pfam" id="PF00067">
    <property type="entry name" value="p450"/>
    <property type="match status" value="1"/>
</dbReference>
<dbReference type="EMBL" id="ABJB010863865">
    <property type="status" value="NOT_ANNOTATED_CDS"/>
    <property type="molecule type" value="Genomic_DNA"/>
</dbReference>